<dbReference type="PANTHER" id="PTHR12461">
    <property type="entry name" value="HYPOXIA-INDUCIBLE FACTOR 1 ALPHA INHIBITOR-RELATED"/>
    <property type="match status" value="1"/>
</dbReference>
<dbReference type="Pfam" id="PF13621">
    <property type="entry name" value="Cupin_8"/>
    <property type="match status" value="1"/>
</dbReference>
<keyword evidence="3" id="KW-1185">Reference proteome</keyword>
<sequence length="315" mass="36927">MKKIGVIDHVNSLTLEQFHSNYVLRNTPVIIKDFVEFWRGYKLWSLDYFAKTIGQIKVRYYISKSNVYPDLSFIDERAMDKNAFFNEGKFVHFIELLKEFKNVFLAGDELSLFDKKKYNQQLDVLTQDFEIPPLIDKNKLQSGGLWISPKNIVSWLHYDQNGCHNLNAQVKGSKSIFLFPPLNTQNYYLNLYSKNEIANFSQVNIQAPDYIQFPRYSNVVYFEGRLGEGEVLFIPAYWLHSFNHLGDININLNFWWDEDESTKHSNPLLVREKFFVAVKKVLSGEGNKSLLSQLEKQDKNIQELIRNIELQILSS</sequence>
<comment type="caution">
    <text evidence="2">The sequence shown here is derived from an EMBL/GenBank/DDBJ whole genome shotgun (WGS) entry which is preliminary data.</text>
</comment>
<proteinExistence type="predicted"/>
<reference evidence="2 3" key="1">
    <citation type="submission" date="2015-11" db="EMBL/GenBank/DDBJ databases">
        <title>Genomic analysis of 38 Legionella species identifies large and diverse effector repertoires.</title>
        <authorList>
            <person name="Burstein D."/>
            <person name="Amaro F."/>
            <person name="Zusman T."/>
            <person name="Lifshitz Z."/>
            <person name="Cohen O."/>
            <person name="Gilbert J.A."/>
            <person name="Pupko T."/>
            <person name="Shuman H.A."/>
            <person name="Segal G."/>
        </authorList>
    </citation>
    <scope>NUCLEOTIDE SEQUENCE [LARGE SCALE GENOMIC DNA]</scope>
    <source>
        <strain evidence="2 3">ATCC 49180</strain>
    </source>
</reference>
<accession>A0A0W0ZY06</accession>
<gene>
    <name evidence="2" type="ORF">Ltuc_1575</name>
</gene>
<organism evidence="2 3">
    <name type="scientific">Legionella tucsonensis</name>
    <dbReference type="NCBI Taxonomy" id="40335"/>
    <lineage>
        <taxon>Bacteria</taxon>
        <taxon>Pseudomonadati</taxon>
        <taxon>Pseudomonadota</taxon>
        <taxon>Gammaproteobacteria</taxon>
        <taxon>Legionellales</taxon>
        <taxon>Legionellaceae</taxon>
        <taxon>Legionella</taxon>
    </lineage>
</organism>
<dbReference type="RefSeq" id="WP_083498062.1">
    <property type="nucleotide sequence ID" value="NZ_CAAAIP010000008.1"/>
</dbReference>
<dbReference type="PATRIC" id="fig|40335.7.peg.1672"/>
<evidence type="ECO:0000259" key="1">
    <source>
        <dbReference type="PROSITE" id="PS51184"/>
    </source>
</evidence>
<dbReference type="PANTHER" id="PTHR12461:SF105">
    <property type="entry name" value="HYPOXIA-INDUCIBLE FACTOR 1-ALPHA INHIBITOR"/>
    <property type="match status" value="1"/>
</dbReference>
<feature type="domain" description="JmjC" evidence="1">
    <location>
        <begin position="120"/>
        <end position="271"/>
    </location>
</feature>
<dbReference type="OrthoDB" id="479699at2"/>
<dbReference type="AlphaFoldDB" id="A0A0W0ZY06"/>
<dbReference type="InterPro" id="IPR003347">
    <property type="entry name" value="JmjC_dom"/>
</dbReference>
<dbReference type="SMART" id="SM00558">
    <property type="entry name" value="JmjC"/>
    <property type="match status" value="1"/>
</dbReference>
<dbReference type="STRING" id="40335.Ltuc_1575"/>
<dbReference type="InterPro" id="IPR041667">
    <property type="entry name" value="Cupin_8"/>
</dbReference>
<dbReference type="SUPFAM" id="SSF51197">
    <property type="entry name" value="Clavaminate synthase-like"/>
    <property type="match status" value="1"/>
</dbReference>
<protein>
    <submittedName>
        <fullName evidence="2">Eukaryotic small stress protein PASS1</fullName>
    </submittedName>
</protein>
<evidence type="ECO:0000313" key="3">
    <source>
        <dbReference type="Proteomes" id="UP000054693"/>
    </source>
</evidence>
<name>A0A0W0ZY06_9GAMM</name>
<evidence type="ECO:0000313" key="2">
    <source>
        <dbReference type="EMBL" id="KTD73728.1"/>
    </source>
</evidence>
<dbReference type="Proteomes" id="UP000054693">
    <property type="component" value="Unassembled WGS sequence"/>
</dbReference>
<dbReference type="PROSITE" id="PS51184">
    <property type="entry name" value="JMJC"/>
    <property type="match status" value="1"/>
</dbReference>
<dbReference type="Gene3D" id="2.60.120.650">
    <property type="entry name" value="Cupin"/>
    <property type="match status" value="1"/>
</dbReference>
<dbReference type="EMBL" id="LNZA01000001">
    <property type="protein sequence ID" value="KTD73728.1"/>
    <property type="molecule type" value="Genomic_DNA"/>
</dbReference>